<dbReference type="OrthoDB" id="1920894at2759"/>
<dbReference type="PANTHER" id="PTHR46444">
    <property type="entry name" value="DCD (DEVELOPMENT AND CELL DEATH) DOMAIN PROTEIN-RELATED"/>
    <property type="match status" value="1"/>
</dbReference>
<evidence type="ECO:0000259" key="2">
    <source>
        <dbReference type="PROSITE" id="PS51222"/>
    </source>
</evidence>
<dbReference type="AlphaFoldDB" id="A0A2P6R6H2"/>
<evidence type="ECO:0000256" key="1">
    <source>
        <dbReference type="SAM" id="MobiDB-lite"/>
    </source>
</evidence>
<dbReference type="STRING" id="74649.A0A2P6R6H2"/>
<feature type="compositionally biased region" description="Polar residues" evidence="1">
    <location>
        <begin position="234"/>
        <end position="249"/>
    </location>
</feature>
<dbReference type="OMA" id="RSRRERX"/>
<dbReference type="Gramene" id="PRQ42036">
    <property type="protein sequence ID" value="PRQ42036"/>
    <property type="gene ID" value="RchiOBHm_Chr3g0453261"/>
</dbReference>
<feature type="region of interest" description="Disordered" evidence="1">
    <location>
        <begin position="1"/>
        <end position="335"/>
    </location>
</feature>
<dbReference type="InterPro" id="IPR013989">
    <property type="entry name" value="Dev_and_cell_death_domain"/>
</dbReference>
<feature type="compositionally biased region" description="Basic residues" evidence="1">
    <location>
        <begin position="214"/>
        <end position="230"/>
    </location>
</feature>
<dbReference type="EMBL" id="PDCK01000041">
    <property type="protein sequence ID" value="PRQ42036.1"/>
    <property type="molecule type" value="Genomic_DNA"/>
</dbReference>
<feature type="compositionally biased region" description="Basic and acidic residues" evidence="1">
    <location>
        <begin position="1"/>
        <end position="14"/>
    </location>
</feature>
<dbReference type="Proteomes" id="UP000238479">
    <property type="component" value="Chromosome 3"/>
</dbReference>
<accession>A0A2P6R6H2</accession>
<feature type="compositionally biased region" description="Basic and acidic residues" evidence="1">
    <location>
        <begin position="111"/>
        <end position="126"/>
    </location>
</feature>
<dbReference type="Pfam" id="PF10539">
    <property type="entry name" value="Dev_Cell_Death"/>
    <property type="match status" value="1"/>
</dbReference>
<name>A0A2P6R6H2_ROSCH</name>
<feature type="compositionally biased region" description="Low complexity" evidence="1">
    <location>
        <begin position="88"/>
        <end position="98"/>
    </location>
</feature>
<feature type="compositionally biased region" description="Basic and acidic residues" evidence="1">
    <location>
        <begin position="479"/>
        <end position="507"/>
    </location>
</feature>
<comment type="caution">
    <text evidence="3">The sequence shown here is derived from an EMBL/GenBank/DDBJ whole genome shotgun (WGS) entry which is preliminary data.</text>
</comment>
<feature type="compositionally biased region" description="Basic and acidic residues" evidence="1">
    <location>
        <begin position="194"/>
        <end position="205"/>
    </location>
</feature>
<feature type="compositionally biased region" description="Low complexity" evidence="1">
    <location>
        <begin position="135"/>
        <end position="149"/>
    </location>
</feature>
<feature type="compositionally biased region" description="Basic and acidic residues" evidence="1">
    <location>
        <begin position="260"/>
        <end position="294"/>
    </location>
</feature>
<feature type="compositionally biased region" description="Polar residues" evidence="1">
    <location>
        <begin position="176"/>
        <end position="189"/>
    </location>
</feature>
<protein>
    <submittedName>
        <fullName evidence="3">Putative development/cell death domain-containing protein</fullName>
    </submittedName>
</protein>
<dbReference type="PANTHER" id="PTHR46444:SF3">
    <property type="entry name" value="DCD (DEVELOPMENT AND CELL DEATH) DOMAIN PROTEIN"/>
    <property type="match status" value="1"/>
</dbReference>
<reference evidence="3 4" key="1">
    <citation type="journal article" date="2018" name="Nat. Genet.">
        <title>The Rosa genome provides new insights in the design of modern roses.</title>
        <authorList>
            <person name="Bendahmane M."/>
        </authorList>
    </citation>
    <scope>NUCLEOTIDE SEQUENCE [LARGE SCALE GENOMIC DNA]</scope>
    <source>
        <strain evidence="4">cv. Old Blush</strain>
    </source>
</reference>
<keyword evidence="4" id="KW-1185">Reference proteome</keyword>
<feature type="compositionally biased region" description="Polar residues" evidence="1">
    <location>
        <begin position="42"/>
        <end position="73"/>
    </location>
</feature>
<feature type="region of interest" description="Disordered" evidence="1">
    <location>
        <begin position="473"/>
        <end position="516"/>
    </location>
</feature>
<sequence length="797" mass="88925">MDHNNYTKTDKGNEIKSPTEGLNNTESSDHIPSSPAEAPNKPVSSEQEIPSSVELLSTTELEPLNNPESSGYISSPAEAPNKPESSEQESPSSVEVLSTPELEVLNIFPESSDHIHSSAEAPKKPESSNIPSSAEVLNRPELELLNNPDLSDHSPSAAEATNKPESSELKIPSSADVLSTPESAANKMSSPAEASKKPDSTEKKAVSPAEASNTRKKTPKSLKGKAKIVKKSLIDNSLKGSKATSSSLVNAKRRRFRNKGPKESSNKREDVKKVSSRKDKQQKNTDEQQTDKSHQAQKNKGKVDEVEKSQQKNTEKRHGPDKSVKSEMNGKKRDEKREKLGGLIFMCSGKTKPDCFHYRIMGVSVGKKDTVLGIKPGLKLFLYDFDLKLLYGVYKASSSGGLKLEPKAFGGAFPAQVRFNVEKDCLPLHERVFRKAIKENYDEKNKFKTELTVRQVRKLTALFRPAQVHLSSLPTRSPLRADNRDRETHGREREVLPLSHRDAHARDPYPNGNARSYPALAHEREQHARREEFPRDLYLSEKEYRAYGLQGERRNLAPRPVSPAVEVQHRDYERDHFVRQPNLYREAASVHRETVPSDPLYLNEKEYPAYTVGARHELPPATAAAAVDLYARDPYYSNYSYYGAKSLDQYTAPQRREEVPLGSYLAGARRESYLVENDPMQRRAPDHVERSLYSAHAAAAIDDRLERSLYSGRAVGDDRLERSLYSARAAGDDRLERTLYSAHAATVGDDRLGRSLYSARAATALDAVAPYQVTKPEALRTPVSSRYAFAGASYSYR</sequence>
<evidence type="ECO:0000313" key="3">
    <source>
        <dbReference type="EMBL" id="PRQ42036.1"/>
    </source>
</evidence>
<feature type="domain" description="DCD" evidence="2">
    <location>
        <begin position="338"/>
        <end position="465"/>
    </location>
</feature>
<dbReference type="PROSITE" id="PS51222">
    <property type="entry name" value="DCD"/>
    <property type="match status" value="1"/>
</dbReference>
<dbReference type="SMART" id="SM00767">
    <property type="entry name" value="DCD"/>
    <property type="match status" value="1"/>
</dbReference>
<gene>
    <name evidence="3" type="ORF">RchiOBHm_Chr3g0453261</name>
</gene>
<proteinExistence type="predicted"/>
<feature type="compositionally biased region" description="Basic and acidic residues" evidence="1">
    <location>
        <begin position="301"/>
        <end position="335"/>
    </location>
</feature>
<evidence type="ECO:0000313" key="4">
    <source>
        <dbReference type="Proteomes" id="UP000238479"/>
    </source>
</evidence>
<organism evidence="3 4">
    <name type="scientific">Rosa chinensis</name>
    <name type="common">China rose</name>
    <dbReference type="NCBI Taxonomy" id="74649"/>
    <lineage>
        <taxon>Eukaryota</taxon>
        <taxon>Viridiplantae</taxon>
        <taxon>Streptophyta</taxon>
        <taxon>Embryophyta</taxon>
        <taxon>Tracheophyta</taxon>
        <taxon>Spermatophyta</taxon>
        <taxon>Magnoliopsida</taxon>
        <taxon>eudicotyledons</taxon>
        <taxon>Gunneridae</taxon>
        <taxon>Pentapetalae</taxon>
        <taxon>rosids</taxon>
        <taxon>fabids</taxon>
        <taxon>Rosales</taxon>
        <taxon>Rosaceae</taxon>
        <taxon>Rosoideae</taxon>
        <taxon>Rosoideae incertae sedis</taxon>
        <taxon>Rosa</taxon>
    </lineage>
</organism>